<comment type="caution">
    <text evidence="4">The sequence shown here is derived from an EMBL/GenBank/DDBJ whole genome shotgun (WGS) entry which is preliminary data.</text>
</comment>
<keyword evidence="1" id="KW-1133">Transmembrane helix</keyword>
<feature type="transmembrane region" description="Helical" evidence="1">
    <location>
        <begin position="86"/>
        <end position="108"/>
    </location>
</feature>
<evidence type="ECO:0000313" key="5">
    <source>
        <dbReference type="Proteomes" id="UP000346772"/>
    </source>
</evidence>
<sequence>MSNFILNGIFRTVIVSSLSILMILIFKKNVFKRFSKKFNYYIWMIVVIKLFLPFTYYTFTINILRSKKDININNINLEGFNNISTVISSILLYTWITSVVIYLIYTIFKYIKLKNLISDLSYEVDDEEIINLYRSILKEFDITKDIKLKYSYEVETPAFFNSCVLLPPHDYKLKELDWIFRHELMHFKSKDLYLKYVILFLKIVYWFNPFVYIMDKHIDLDCELYCDERVLKNRNSEEKKDYALTIINAMRKGTNTSNKFIAGLHKQSDIKKRVKNMFNEKYKNGILMALTLCLLSSITFLKVNTTSVINFNVLPKGLEDAHVIGSITVTTIEFTYADAPKNVREEHKRNCEELGVIPKDSDQIGVGVEYYNSLSKRSR</sequence>
<protein>
    <submittedName>
        <fullName evidence="4">Membrane-associated metalloprotease,M56 family</fullName>
    </submittedName>
</protein>
<dbReference type="Proteomes" id="UP000346772">
    <property type="component" value="Unassembled WGS sequence"/>
</dbReference>
<feature type="transmembrane region" description="Helical" evidence="1">
    <location>
        <begin position="285"/>
        <end position="303"/>
    </location>
</feature>
<dbReference type="PANTHER" id="PTHR34978:SF3">
    <property type="entry name" value="SLR0241 PROTEIN"/>
    <property type="match status" value="1"/>
</dbReference>
<dbReference type="CDD" id="cd07341">
    <property type="entry name" value="M56_BlaR1_MecR1_like"/>
    <property type="match status" value="1"/>
</dbReference>
<feature type="domain" description="Peptidase M56" evidence="2">
    <location>
        <begin position="9"/>
        <end position="276"/>
    </location>
</feature>
<feature type="domain" description="Putative peptidoglycan-binding" evidence="3">
    <location>
        <begin position="326"/>
        <end position="368"/>
    </location>
</feature>
<organism evidence="4 5">
    <name type="scientific">Clostridioides difficile</name>
    <name type="common">Peptoclostridium difficile</name>
    <dbReference type="NCBI Taxonomy" id="1496"/>
    <lineage>
        <taxon>Bacteria</taxon>
        <taxon>Bacillati</taxon>
        <taxon>Bacillota</taxon>
        <taxon>Clostridia</taxon>
        <taxon>Peptostreptococcales</taxon>
        <taxon>Peptostreptococcaceae</taxon>
        <taxon>Clostridioides</taxon>
    </lineage>
</organism>
<accession>A0AAX3HBZ9</accession>
<dbReference type="InterPro" id="IPR052173">
    <property type="entry name" value="Beta-lactam_resp_regulator"/>
</dbReference>
<dbReference type="RefSeq" id="WP_003420869.1">
    <property type="nucleotide sequence ID" value="NZ_BEHB01000028.1"/>
</dbReference>
<evidence type="ECO:0000313" key="4">
    <source>
        <dbReference type="EMBL" id="VFD55972.1"/>
    </source>
</evidence>
<keyword evidence="4" id="KW-0482">Metalloprotease</keyword>
<dbReference type="PANTHER" id="PTHR34978">
    <property type="entry name" value="POSSIBLE SENSOR-TRANSDUCER PROTEIN BLAR"/>
    <property type="match status" value="1"/>
</dbReference>
<evidence type="ECO:0000259" key="2">
    <source>
        <dbReference type="Pfam" id="PF05569"/>
    </source>
</evidence>
<dbReference type="Pfam" id="PF05569">
    <property type="entry name" value="Peptidase_M56"/>
    <property type="match status" value="1"/>
</dbReference>
<dbReference type="Pfam" id="PF21398">
    <property type="entry name" value="PG_binding_5"/>
    <property type="match status" value="1"/>
</dbReference>
<dbReference type="InterPro" id="IPR048807">
    <property type="entry name" value="PG-bd"/>
</dbReference>
<feature type="transmembrane region" description="Helical" evidence="1">
    <location>
        <begin position="193"/>
        <end position="214"/>
    </location>
</feature>
<feature type="transmembrane region" description="Helical" evidence="1">
    <location>
        <begin position="6"/>
        <end position="26"/>
    </location>
</feature>
<keyword evidence="1" id="KW-0812">Transmembrane</keyword>
<keyword evidence="1" id="KW-0472">Membrane</keyword>
<dbReference type="InterPro" id="IPR008756">
    <property type="entry name" value="Peptidase_M56"/>
</dbReference>
<keyword evidence="4" id="KW-0645">Protease</keyword>
<evidence type="ECO:0000256" key="1">
    <source>
        <dbReference type="SAM" id="Phobius"/>
    </source>
</evidence>
<dbReference type="EMBL" id="CAADAT010000032">
    <property type="protein sequence ID" value="VFD55972.1"/>
    <property type="molecule type" value="Genomic_DNA"/>
</dbReference>
<dbReference type="GO" id="GO:0008237">
    <property type="term" value="F:metallopeptidase activity"/>
    <property type="evidence" value="ECO:0007669"/>
    <property type="project" value="UniProtKB-KW"/>
</dbReference>
<gene>
    <name evidence="4" type="primary">blaR1_6</name>
    <name evidence="4" type="ORF">SAMEA1710456_03523</name>
</gene>
<dbReference type="AlphaFoldDB" id="A0AAX3HBZ9"/>
<keyword evidence="4" id="KW-0378">Hydrolase</keyword>
<evidence type="ECO:0000259" key="3">
    <source>
        <dbReference type="Pfam" id="PF21398"/>
    </source>
</evidence>
<proteinExistence type="predicted"/>
<name>A0AAX3HBZ9_CLODI</name>
<feature type="transmembrane region" description="Helical" evidence="1">
    <location>
        <begin position="38"/>
        <end position="59"/>
    </location>
</feature>
<reference evidence="4 5" key="1">
    <citation type="submission" date="2019-02" db="EMBL/GenBank/DDBJ databases">
        <authorList>
            <consortium name="Pathogen Informatics"/>
        </authorList>
    </citation>
    <scope>NUCLEOTIDE SEQUENCE [LARGE SCALE GENOMIC DNA]</scope>
    <source>
        <strain evidence="4 5">078GUE027</strain>
    </source>
</reference>